<accession>A0A2R8B819</accession>
<dbReference type="PANTHER" id="PTHR36302">
    <property type="entry name" value="BLR7088 PROTEIN"/>
    <property type="match status" value="1"/>
</dbReference>
<dbReference type="SUPFAM" id="SSF110087">
    <property type="entry name" value="DR1885-like metal-binding protein"/>
    <property type="match status" value="1"/>
</dbReference>
<evidence type="ECO:0000313" key="3">
    <source>
        <dbReference type="Proteomes" id="UP000244924"/>
    </source>
</evidence>
<dbReference type="PANTHER" id="PTHR36302:SF1">
    <property type="entry name" value="COPPER CHAPERONE PCU(A)C"/>
    <property type="match status" value="1"/>
</dbReference>
<feature type="chain" id="PRO_5015345880" description="Copper chaperone PCu(A)C" evidence="1">
    <location>
        <begin position="22"/>
        <end position="144"/>
    </location>
</feature>
<evidence type="ECO:0000256" key="1">
    <source>
        <dbReference type="SAM" id="SignalP"/>
    </source>
</evidence>
<sequence length="144" mass="14955">MSYLRAAVTGLTLVIPIPAAASDTITISDAYARFIPGGMAGAGFMVIENSGADDDRLTSVASDVAKKVELHTHKAGTDGTMQMMHVQEGLAIPAGGSHALQSGGDHVMFMGLTERPTEGESVAVTLSFEKAGEVVVHMPVDNSR</sequence>
<dbReference type="InterPro" id="IPR007410">
    <property type="entry name" value="LpqE-like"/>
</dbReference>
<dbReference type="EMBL" id="OMOQ01000001">
    <property type="protein sequence ID" value="SPH18623.1"/>
    <property type="molecule type" value="Genomic_DNA"/>
</dbReference>
<dbReference type="InterPro" id="IPR036182">
    <property type="entry name" value="PCuAC_sf"/>
</dbReference>
<organism evidence="2 3">
    <name type="scientific">Albidovulum aquaemixtae</name>
    <dbReference type="NCBI Taxonomy" id="1542388"/>
    <lineage>
        <taxon>Bacteria</taxon>
        <taxon>Pseudomonadati</taxon>
        <taxon>Pseudomonadota</taxon>
        <taxon>Alphaproteobacteria</taxon>
        <taxon>Rhodobacterales</taxon>
        <taxon>Paracoccaceae</taxon>
        <taxon>Albidovulum</taxon>
    </lineage>
</organism>
<keyword evidence="3" id="KW-1185">Reference proteome</keyword>
<feature type="signal peptide" evidence="1">
    <location>
        <begin position="1"/>
        <end position="21"/>
    </location>
</feature>
<reference evidence="2 3" key="1">
    <citation type="submission" date="2018-03" db="EMBL/GenBank/DDBJ databases">
        <authorList>
            <person name="Keele B.F."/>
        </authorList>
    </citation>
    <scope>NUCLEOTIDE SEQUENCE [LARGE SCALE GENOMIC DNA]</scope>
    <source>
        <strain evidence="2 3">CECT 8626</strain>
    </source>
</reference>
<evidence type="ECO:0000313" key="2">
    <source>
        <dbReference type="EMBL" id="SPH18623.1"/>
    </source>
</evidence>
<gene>
    <name evidence="2" type="ORF">DEA8626_02163</name>
</gene>
<dbReference type="RefSeq" id="WP_108853425.1">
    <property type="nucleotide sequence ID" value="NZ_OMOQ01000001.1"/>
</dbReference>
<proteinExistence type="predicted"/>
<dbReference type="AlphaFoldDB" id="A0A2R8B819"/>
<dbReference type="Pfam" id="PF04314">
    <property type="entry name" value="PCuAC"/>
    <property type="match status" value="1"/>
</dbReference>
<dbReference type="OrthoDB" id="9796962at2"/>
<dbReference type="InterPro" id="IPR058248">
    <property type="entry name" value="Lxx211020-like"/>
</dbReference>
<protein>
    <recommendedName>
        <fullName evidence="4">Copper chaperone PCu(A)C</fullName>
    </recommendedName>
</protein>
<keyword evidence="1" id="KW-0732">Signal</keyword>
<dbReference type="Proteomes" id="UP000244924">
    <property type="component" value="Unassembled WGS sequence"/>
</dbReference>
<dbReference type="Gene3D" id="2.60.40.1890">
    <property type="entry name" value="PCu(A)C copper chaperone"/>
    <property type="match status" value="1"/>
</dbReference>
<evidence type="ECO:0008006" key="4">
    <source>
        <dbReference type="Google" id="ProtNLM"/>
    </source>
</evidence>
<name>A0A2R8B819_9RHOB</name>